<dbReference type="OrthoDB" id="8136593at2"/>
<accession>A0A1E1EY05</accession>
<keyword evidence="2" id="KW-1185">Reference proteome</keyword>
<protein>
    <recommendedName>
        <fullName evidence="3">DUF1419 domain-containing protein</fullName>
    </recommendedName>
</protein>
<evidence type="ECO:0008006" key="3">
    <source>
        <dbReference type="Google" id="ProtNLM"/>
    </source>
</evidence>
<dbReference type="KEGG" id="sclo:SCLO_1001070"/>
<evidence type="ECO:0000313" key="2">
    <source>
        <dbReference type="Proteomes" id="UP000218272"/>
    </source>
</evidence>
<dbReference type="Proteomes" id="UP000218272">
    <property type="component" value="Chromosome SCLO_1"/>
</dbReference>
<dbReference type="AlphaFoldDB" id="A0A1E1EY05"/>
<name>A0A1E1EY05_9SPHN</name>
<dbReference type="Pfam" id="PF07215">
    <property type="entry name" value="DUF1419"/>
    <property type="match status" value="1"/>
</dbReference>
<evidence type="ECO:0000313" key="1">
    <source>
        <dbReference type="EMBL" id="BAV63147.1"/>
    </source>
</evidence>
<reference evidence="1 2" key="1">
    <citation type="submission" date="2016-10" db="EMBL/GenBank/DDBJ databases">
        <title>Complete Genome Sequence of the Nonylphenol-Degrading Bacterium Sphingobium cloacae JCM 10874T.</title>
        <authorList>
            <person name="Ootsuka M."/>
            <person name="Nishizawa T."/>
            <person name="Ohta H."/>
        </authorList>
    </citation>
    <scope>NUCLEOTIDE SEQUENCE [LARGE SCALE GENOMIC DNA]</scope>
    <source>
        <strain evidence="1 2">JCM 10874</strain>
    </source>
</reference>
<dbReference type="InterPro" id="IPR009862">
    <property type="entry name" value="DUF1419"/>
</dbReference>
<dbReference type="EMBL" id="AP017655">
    <property type="protein sequence ID" value="BAV63147.1"/>
    <property type="molecule type" value="Genomic_DNA"/>
</dbReference>
<sequence length="198" mass="22487">MTQKPPFTKIFDGVATRKQMFELFNRIPDCPFEDRISGKAYENTWFEVDREGYDTMLEVLPPLFMRAGMFALSELKAGFVGSVFFEIDSIDGRRRWFTGYCNLGDRSSPDAMRAAIIAYEKVAMANLSRDAALDLIWERTHDDFRGLAGQFNPDAWPTEHHGKRSILVHEPGVGTVQKLLENLTDAEIADRLPHGPTI</sequence>
<gene>
    <name evidence="1" type="ORF">SCLO_1001070</name>
</gene>
<proteinExistence type="predicted"/>
<organism evidence="1 2">
    <name type="scientific">Sphingobium cloacae</name>
    <dbReference type="NCBI Taxonomy" id="120107"/>
    <lineage>
        <taxon>Bacteria</taxon>
        <taxon>Pseudomonadati</taxon>
        <taxon>Pseudomonadota</taxon>
        <taxon>Alphaproteobacteria</taxon>
        <taxon>Sphingomonadales</taxon>
        <taxon>Sphingomonadaceae</taxon>
        <taxon>Sphingobium</taxon>
    </lineage>
</organism>